<dbReference type="GO" id="GO:0015031">
    <property type="term" value="P:protein transport"/>
    <property type="evidence" value="ECO:0007669"/>
    <property type="project" value="UniProtKB-KW"/>
</dbReference>
<sequence>MFPEDRFHPLGPDADRLHDDLLDATELESTPRTSKELGSPLVLHQFLPAWDVQAYLRVAGIRLHVHNSKYPAYEATGELPQLSDGNFLLPKEEIIMHLQTFHIDIDDFLTDAQRSESYAYRSMLSEKLQRVMLYCRWVDSATYREVTRPHMKRHIPFPLNLFLPKKIHMETMEKLRSYGINTKEQAYVIARDCYTALNTKLESSGSPYFFGDKPSALDVAVFGHIVDALGNSQLAATVHQHAPLLITLAEHIRDAYFGAPGEQPTSLSEEAMYTENQSNYFATTSLDSAFMKKVSPPLQVAFLKPYRSLDWSRRELASEVAKKKREGDAERRAAAAADEVAQGKAFEKGPRNVIIGALAALVLYTLAALPVAIQFGDDDDDDEYFEDGDEYEDDDE</sequence>
<proteinExistence type="predicted"/>
<dbReference type="InterPro" id="IPR033468">
    <property type="entry name" value="Metaxin_GST"/>
</dbReference>
<dbReference type="InterPro" id="IPR019564">
    <property type="entry name" value="Sam37/metaxin_N"/>
</dbReference>
<keyword evidence="6 8" id="KW-0472">Membrane</keyword>
<evidence type="ECO:0000313" key="11">
    <source>
        <dbReference type="EMBL" id="KAG7401649.1"/>
    </source>
</evidence>
<dbReference type="Pfam" id="PF17171">
    <property type="entry name" value="GST_C_6"/>
    <property type="match status" value="1"/>
</dbReference>
<evidence type="ECO:0000256" key="7">
    <source>
        <dbReference type="SAM" id="MobiDB-lite"/>
    </source>
</evidence>
<gene>
    <name evidence="11" type="primary">MTX3</name>
    <name evidence="11" type="ORF">PHYBOEH_011600</name>
</gene>
<keyword evidence="3" id="KW-1000">Mitochondrion outer membrane</keyword>
<dbReference type="Pfam" id="PF10568">
    <property type="entry name" value="Tom37"/>
    <property type="match status" value="1"/>
</dbReference>
<name>A0A8T1XD68_9STRA</name>
<evidence type="ECO:0000256" key="3">
    <source>
        <dbReference type="ARBA" id="ARBA00022787"/>
    </source>
</evidence>
<evidence type="ECO:0000256" key="2">
    <source>
        <dbReference type="ARBA" id="ARBA00022448"/>
    </source>
</evidence>
<dbReference type="GO" id="GO:0006626">
    <property type="term" value="P:protein targeting to mitochondrion"/>
    <property type="evidence" value="ECO:0007669"/>
    <property type="project" value="TreeGrafter"/>
</dbReference>
<dbReference type="PANTHER" id="PTHR12289">
    <property type="entry name" value="METAXIN RELATED"/>
    <property type="match status" value="1"/>
</dbReference>
<organism evidence="11 12">
    <name type="scientific">Phytophthora boehmeriae</name>
    <dbReference type="NCBI Taxonomy" id="109152"/>
    <lineage>
        <taxon>Eukaryota</taxon>
        <taxon>Sar</taxon>
        <taxon>Stramenopiles</taxon>
        <taxon>Oomycota</taxon>
        <taxon>Peronosporomycetes</taxon>
        <taxon>Peronosporales</taxon>
        <taxon>Peronosporaceae</taxon>
        <taxon>Phytophthora</taxon>
    </lineage>
</organism>
<keyword evidence="4" id="KW-0653">Protein transport</keyword>
<keyword evidence="5" id="KW-0496">Mitochondrion</keyword>
<keyword evidence="2" id="KW-0813">Transport</keyword>
<keyword evidence="8" id="KW-1133">Transmembrane helix</keyword>
<keyword evidence="12" id="KW-1185">Reference proteome</keyword>
<feature type="domain" description="Mitochondrial outer membrane transport complex Sam37/metaxin N-terminal" evidence="9">
    <location>
        <begin position="52"/>
        <end position="167"/>
    </location>
</feature>
<evidence type="ECO:0000256" key="8">
    <source>
        <dbReference type="SAM" id="Phobius"/>
    </source>
</evidence>
<comment type="caution">
    <text evidence="11">The sequence shown here is derived from an EMBL/GenBank/DDBJ whole genome shotgun (WGS) entry which is preliminary data.</text>
</comment>
<evidence type="ECO:0000256" key="1">
    <source>
        <dbReference type="ARBA" id="ARBA00004294"/>
    </source>
</evidence>
<feature type="transmembrane region" description="Helical" evidence="8">
    <location>
        <begin position="353"/>
        <end position="373"/>
    </location>
</feature>
<evidence type="ECO:0000256" key="4">
    <source>
        <dbReference type="ARBA" id="ARBA00022927"/>
    </source>
</evidence>
<keyword evidence="8" id="KW-0812">Transmembrane</keyword>
<dbReference type="EMBL" id="JAGDFL010000009">
    <property type="protein sequence ID" value="KAG7401649.1"/>
    <property type="molecule type" value="Genomic_DNA"/>
</dbReference>
<protein>
    <submittedName>
        <fullName evidence="11">Metaxin-3</fullName>
    </submittedName>
</protein>
<feature type="region of interest" description="Disordered" evidence="7">
    <location>
        <begin position="377"/>
        <end position="396"/>
    </location>
</feature>
<dbReference type="GO" id="GO:0001401">
    <property type="term" value="C:SAM complex"/>
    <property type="evidence" value="ECO:0007669"/>
    <property type="project" value="InterPro"/>
</dbReference>
<comment type="subcellular location">
    <subcellularLocation>
        <location evidence="1">Mitochondrion outer membrane</location>
    </subcellularLocation>
</comment>
<dbReference type="OrthoDB" id="5835136at2759"/>
<evidence type="ECO:0000259" key="9">
    <source>
        <dbReference type="Pfam" id="PF10568"/>
    </source>
</evidence>
<dbReference type="AlphaFoldDB" id="A0A8T1XD68"/>
<dbReference type="InterPro" id="IPR050931">
    <property type="entry name" value="Mito_Protein_Transport_Metaxin"/>
</dbReference>
<evidence type="ECO:0000259" key="10">
    <source>
        <dbReference type="Pfam" id="PF17171"/>
    </source>
</evidence>
<reference evidence="11" key="1">
    <citation type="submission" date="2021-02" db="EMBL/GenBank/DDBJ databases">
        <authorList>
            <person name="Palmer J.M."/>
        </authorList>
    </citation>
    <scope>NUCLEOTIDE SEQUENCE</scope>
    <source>
        <strain evidence="11">SCRP23</strain>
    </source>
</reference>
<evidence type="ECO:0000256" key="5">
    <source>
        <dbReference type="ARBA" id="ARBA00023128"/>
    </source>
</evidence>
<accession>A0A8T1XD68</accession>
<dbReference type="PANTHER" id="PTHR12289:SF41">
    <property type="entry name" value="FAILED AXON CONNECTIONS-RELATED"/>
    <property type="match status" value="1"/>
</dbReference>
<evidence type="ECO:0000313" key="12">
    <source>
        <dbReference type="Proteomes" id="UP000693981"/>
    </source>
</evidence>
<dbReference type="Proteomes" id="UP000693981">
    <property type="component" value="Unassembled WGS sequence"/>
</dbReference>
<feature type="domain" description="Metaxin glutathione S-transferase" evidence="10">
    <location>
        <begin position="190"/>
        <end position="244"/>
    </location>
</feature>
<evidence type="ECO:0000256" key="6">
    <source>
        <dbReference type="ARBA" id="ARBA00023136"/>
    </source>
</evidence>